<proteinExistence type="predicted"/>
<sequence length="112" mass="12683">MSTYLLQKTKNKSPWRNALPRKGKTLLSQATLPIPVPTSTFTSQSFATYDLSFPFPYSRGNPRRLQVHQQSCVPQAAQTHEEPPTEGSVDGCVDREKHTQTEKELSMKLICY</sequence>
<reference evidence="2 3" key="1">
    <citation type="submission" date="2023-01" db="EMBL/GenBank/DDBJ databases">
        <authorList>
            <person name="Kreplak J."/>
        </authorList>
    </citation>
    <scope>NUCLEOTIDE SEQUENCE [LARGE SCALE GENOMIC DNA]</scope>
</reference>
<gene>
    <name evidence="2" type="ORF">VFH_I089840</name>
</gene>
<organism evidence="2 3">
    <name type="scientific">Vicia faba</name>
    <name type="common">Broad bean</name>
    <name type="synonym">Faba vulgaris</name>
    <dbReference type="NCBI Taxonomy" id="3906"/>
    <lineage>
        <taxon>Eukaryota</taxon>
        <taxon>Viridiplantae</taxon>
        <taxon>Streptophyta</taxon>
        <taxon>Embryophyta</taxon>
        <taxon>Tracheophyta</taxon>
        <taxon>Spermatophyta</taxon>
        <taxon>Magnoliopsida</taxon>
        <taxon>eudicotyledons</taxon>
        <taxon>Gunneridae</taxon>
        <taxon>Pentapetalae</taxon>
        <taxon>rosids</taxon>
        <taxon>fabids</taxon>
        <taxon>Fabales</taxon>
        <taxon>Fabaceae</taxon>
        <taxon>Papilionoideae</taxon>
        <taxon>50 kb inversion clade</taxon>
        <taxon>NPAAA clade</taxon>
        <taxon>Hologalegina</taxon>
        <taxon>IRL clade</taxon>
        <taxon>Fabeae</taxon>
        <taxon>Vicia</taxon>
    </lineage>
</organism>
<feature type="region of interest" description="Disordered" evidence="1">
    <location>
        <begin position="72"/>
        <end position="101"/>
    </location>
</feature>
<evidence type="ECO:0000313" key="2">
    <source>
        <dbReference type="EMBL" id="CAI8593402.1"/>
    </source>
</evidence>
<evidence type="ECO:0000313" key="3">
    <source>
        <dbReference type="Proteomes" id="UP001157006"/>
    </source>
</evidence>
<protein>
    <submittedName>
        <fullName evidence="2">Uncharacterized protein</fullName>
    </submittedName>
</protein>
<dbReference type="EMBL" id="OX451735">
    <property type="protein sequence ID" value="CAI8593402.1"/>
    <property type="molecule type" value="Genomic_DNA"/>
</dbReference>
<dbReference type="AlphaFoldDB" id="A0AAV0ZBV2"/>
<name>A0AAV0ZBV2_VICFA</name>
<keyword evidence="3" id="KW-1185">Reference proteome</keyword>
<evidence type="ECO:0000256" key="1">
    <source>
        <dbReference type="SAM" id="MobiDB-lite"/>
    </source>
</evidence>
<dbReference type="Proteomes" id="UP001157006">
    <property type="component" value="Chromosome 1S"/>
</dbReference>
<accession>A0AAV0ZBV2</accession>
<feature type="compositionally biased region" description="Basic and acidic residues" evidence="1">
    <location>
        <begin position="92"/>
        <end position="101"/>
    </location>
</feature>